<keyword evidence="4" id="KW-0378">Hydrolase</keyword>
<dbReference type="InterPro" id="IPR007094">
    <property type="entry name" value="RNA-dir_pol_PSvirus"/>
</dbReference>
<evidence type="ECO:0000256" key="6">
    <source>
        <dbReference type="SAM" id="MobiDB-lite"/>
    </source>
</evidence>
<feature type="domain" description="Peptidase C23" evidence="9">
    <location>
        <begin position="954"/>
        <end position="1044"/>
    </location>
</feature>
<evidence type="ECO:0000259" key="7">
    <source>
        <dbReference type="PROSITE" id="PS50507"/>
    </source>
</evidence>
<sequence length="1934" mass="221037">MALTFRSPIEEALTSFSSTEQSLVSSTAVGHYRDQEQENFHLFNLALNAHAKMRLIQAGIYLSPHSGMPHSHPCCKTLENFFLYKVLPTYIDNSYYMVGIKEAKINFLKTRNPDLGMIECINRFVTSNDRMRYPNTLVNVQSQRIPQEFAAYLERSETLKNLLPRCITQKARKLFLHDELHYWSTKDLCAFLSAVKPEVILGTIVFPTEIFAGCRESLNPWCYSFQVVGRKLHFFPDGNMAEGYEQPLSGGFLLQTSKIVLPCGETYCIDLLCSKFAHHLVSITRGEAVVRKERFFGDYEATTCKGLMNLSNGVAPCIRMPYDVLSRIYRYLRTLLKPDKESAMAKLSQIVPEPSAYQIKFVQEFANLVIGSKNVNNILSHSFKNSLMCFAQNVLPVMLVTRIKAMRELSLDEFVQQMSPFSYRMILREIDHRYEFTGTFNDEWFMTQDQPFDAETYDNKFMTGVPSWEGMKFCDSAYFMESYCVELEVSTAGLGRVLGQYMVLSRKHPKQRRPTVEDTMQYLAAICKKHEILNLWQMKADTSVVCKIAVKYVNARQAGKYGAMHFMSGAFYWFLNQRRSYRKFLQGNEHNMRPNIEVVKIFDKVLKQLCSVLRSPSCEEPTSGQEEGVNACVLAPGRVMLNHTDLGLWVHEDTIVKHKDSCNLLATYKIMHRQVLSETEQEWPGLLMEANGVSAEWDLILTGLGIYARTASSILLEELSFETVCLFEGEQRRNYKHAQEPCAHGHPWSGFSISKADGSRFLQALKLMAEYLQTGRGHFLLACILVKQGDKGQTDAPEEAQEEKVPPTGEETSHGRSQKPEEGKSTPVSYELMGVQVCVQSLRNLKDVQVRGVAADGDCFYSAIGVQIGLNGKTVRTQVGKKMQDEGHTALSQRVLDGEYAQTEEIAYTSRLCKLEVHIYNYNTHELHQFVPEEPAVGKVLLKLCNEHFEIIEQVADCLPRALAEAIGRREYEVMLALSKMELGEDAYLSILKDGIETGSLLAIFTKFGIAASIYLDDQFVVLNPSGTIKATFLLKEGHITYVRPEKSHLIHGEFGRYQNIESLGVDARARCILLNQGSTLNFNAVRKYAEVLRDSLLMGTTGIMCSELYNNSAPISLKYNEEKMMRRIHCIFGVYGAGKSTLYKKFFSASYGKQVFFVSPRRAIAEEIEAEITPPEEKQQPKNKRAKSANWHVQTFEIFLKQLSKISTSATVLLDEIQLYPNGYLDCLAYNLDKQVLIVAAGDFAQANYDNPKDRSLLAQIPDNMNRLLDGSKYNYYVQSARFLRADFIGRLPCNMGKASEEGEAVSLHDGLEDEITAQSHELILVSSFAEKNAIRPFFPPGCNIKTFGESTGLTVDKVVIIVTEESKKTCENRWITALSRARRHVSLVSMLDCSSFAMRSFFENRALGKFINRTATLKDLMDILPGEPILVPQLLGHVGKAQGEVEEKLQGDPWLKCAMYLGQVEDLAEELELVENLQEERMQTHLPHSTKEQCRVVWHERFKPSEAREKRMGPLTSQQFTDKYRNDKFRKLTNAAERFEAIYPRHRAGDTVTFVMAVRKRLRFSNARQEMGKFHNARHYGRTLLDIFLKYVPLKKGHNENFMAASLREFEAKKVSKSAAIIQNHAGRSCRDWLIDVGLVFMKSQLCTKYEKRFTDAKAAQSIVCFQHSVLCRFAPYMRYIEKKVNEVLRPNFYIHSGKNLNVLNEWVKKGDFTSVCTESDYEAFDASQDEWIMAFEVALMEYLGLPKDLVSDYIYIKTHLGSKLGQFAIMRFSGEACTFLFNTLANMLFTFLRYDVKGNEHICFAGDDMCANRRLRQSEEHLDLLKKFKLKAKVQYTRFPTFCGWRLCEEGIFKKPQLIYERLCIAKETDNLQNCIDNYAIEVSYAYKLGERLHKYSDDEEMNNHYNCVRVIIKNKHLLKSDVYKEFEGRV</sequence>
<dbReference type="Pfam" id="PF00978">
    <property type="entry name" value="RdRP_2"/>
    <property type="match status" value="1"/>
</dbReference>
<dbReference type="PROSITE" id="PS51743">
    <property type="entry name" value="ALPHAVIRUS_MT"/>
    <property type="match status" value="1"/>
</dbReference>
<evidence type="ECO:0000259" key="11">
    <source>
        <dbReference type="PROSITE" id="PS51743"/>
    </source>
</evidence>
<feature type="region of interest" description="Disordered" evidence="6">
    <location>
        <begin position="793"/>
        <end position="826"/>
    </location>
</feature>
<dbReference type="PROSITE" id="PS51657">
    <property type="entry name" value="PSRV_HELICASE"/>
    <property type="match status" value="1"/>
</dbReference>
<dbReference type="GO" id="GO:0016556">
    <property type="term" value="P:mRNA modification"/>
    <property type="evidence" value="ECO:0007669"/>
    <property type="project" value="InterPro"/>
</dbReference>
<dbReference type="GO" id="GO:0008174">
    <property type="term" value="F:mRNA methyltransferase activity"/>
    <property type="evidence" value="ECO:0007669"/>
    <property type="project" value="UniProtKB-UniRule"/>
</dbReference>
<dbReference type="GO" id="GO:0006396">
    <property type="term" value="P:RNA processing"/>
    <property type="evidence" value="ECO:0007669"/>
    <property type="project" value="InterPro"/>
</dbReference>
<protein>
    <submittedName>
        <fullName evidence="12">RNA-dependent RNA polymerase</fullName>
    </submittedName>
</protein>
<feature type="domain" description="Alphavirus-like MT" evidence="11">
    <location>
        <begin position="63"/>
        <end position="253"/>
    </location>
</feature>
<keyword evidence="12" id="KW-0548">Nucleotidyltransferase</keyword>
<evidence type="ECO:0000259" key="10">
    <source>
        <dbReference type="PROSITE" id="PS51657"/>
    </source>
</evidence>
<keyword evidence="2" id="KW-0808">Transferase</keyword>
<feature type="domain" description="OTU" evidence="8">
    <location>
        <begin position="848"/>
        <end position="955"/>
    </location>
</feature>
<evidence type="ECO:0000259" key="8">
    <source>
        <dbReference type="PROSITE" id="PS50802"/>
    </source>
</evidence>
<dbReference type="GO" id="GO:0003723">
    <property type="term" value="F:RNA binding"/>
    <property type="evidence" value="ECO:0007669"/>
    <property type="project" value="InterPro"/>
</dbReference>
<keyword evidence="5" id="KW-0067">ATP-binding</keyword>
<dbReference type="InterPro" id="IPR003323">
    <property type="entry name" value="OTU_dom"/>
</dbReference>
<evidence type="ECO:0000256" key="3">
    <source>
        <dbReference type="ARBA" id="ARBA00022741"/>
    </source>
</evidence>
<feature type="domain" description="(+)RNA virus helicase C-terminal" evidence="10">
    <location>
        <begin position="1108"/>
        <end position="1425"/>
    </location>
</feature>
<dbReference type="KEGG" id="vg:80543149"/>
<evidence type="ECO:0000313" key="13">
    <source>
        <dbReference type="Proteomes" id="UP001162126"/>
    </source>
</evidence>
<dbReference type="InterPro" id="IPR002588">
    <property type="entry name" value="Alphavirus-like_MT_dom"/>
</dbReference>
<evidence type="ECO:0000256" key="1">
    <source>
        <dbReference type="ARBA" id="ARBA00008513"/>
    </source>
</evidence>
<dbReference type="GO" id="GO:0005524">
    <property type="term" value="F:ATP binding"/>
    <property type="evidence" value="ECO:0007669"/>
    <property type="project" value="UniProtKB-KW"/>
</dbReference>
<dbReference type="GO" id="GO:0039694">
    <property type="term" value="P:viral RNA genome replication"/>
    <property type="evidence" value="ECO:0007669"/>
    <property type="project" value="InterPro"/>
</dbReference>
<dbReference type="Pfam" id="PF01443">
    <property type="entry name" value="Viral_helicase1"/>
    <property type="match status" value="1"/>
</dbReference>
<dbReference type="EMBL" id="MT533598">
    <property type="protein sequence ID" value="QVY19178.1"/>
    <property type="molecule type" value="Genomic_RNA"/>
</dbReference>
<dbReference type="InterPro" id="IPR001788">
    <property type="entry name" value="RNA-dep_RNA_pol_alsuvir"/>
</dbReference>
<keyword evidence="13" id="KW-1185">Reference proteome</keyword>
<dbReference type="PROSITE" id="PS50507">
    <property type="entry name" value="RDRP_SSRNA_POS"/>
    <property type="match status" value="1"/>
</dbReference>
<accession>A0A8E7NDU9</accession>
<dbReference type="PROSITE" id="PS50802">
    <property type="entry name" value="OTU"/>
    <property type="match status" value="1"/>
</dbReference>
<feature type="compositionally biased region" description="Basic and acidic residues" evidence="6">
    <location>
        <begin position="811"/>
        <end position="824"/>
    </location>
</feature>
<dbReference type="InterPro" id="IPR027351">
    <property type="entry name" value="(+)RNA_virus_helicase_core_dom"/>
</dbReference>
<keyword evidence="12" id="KW-0696">RNA-directed RNA polymerase</keyword>
<gene>
    <name evidence="12" type="primary">RdRp</name>
</gene>
<dbReference type="GO" id="GO:0016817">
    <property type="term" value="F:hydrolase activity, acting on acid anhydrides"/>
    <property type="evidence" value="ECO:0007669"/>
    <property type="project" value="InterPro"/>
</dbReference>
<dbReference type="Proteomes" id="UP001162126">
    <property type="component" value="Segment"/>
</dbReference>
<dbReference type="RefSeq" id="YP_010804327.1">
    <property type="nucleotide sequence ID" value="NC_077071.1"/>
</dbReference>
<evidence type="ECO:0000313" key="12">
    <source>
        <dbReference type="EMBL" id="QVY19178.1"/>
    </source>
</evidence>
<evidence type="ECO:0000259" key="9">
    <source>
        <dbReference type="PROSITE" id="PS51492"/>
    </source>
</evidence>
<feature type="domain" description="RdRp catalytic" evidence="7">
    <location>
        <begin position="1717"/>
        <end position="1824"/>
    </location>
</feature>
<proteinExistence type="inferred from homology"/>
<evidence type="ECO:0000256" key="5">
    <source>
        <dbReference type="ARBA" id="ARBA00022840"/>
    </source>
</evidence>
<dbReference type="GO" id="GO:0003968">
    <property type="term" value="F:RNA-directed RNA polymerase activity"/>
    <property type="evidence" value="ECO:0007669"/>
    <property type="project" value="UniProtKB-KW"/>
</dbReference>
<dbReference type="InterPro" id="IPR008041">
    <property type="entry name" value="Peptidase_C23"/>
</dbReference>
<dbReference type="Pfam" id="PF01660">
    <property type="entry name" value="Vmethyltransf"/>
    <property type="match status" value="1"/>
</dbReference>
<keyword evidence="3" id="KW-0547">Nucleotide-binding</keyword>
<dbReference type="PROSITE" id="PS51492">
    <property type="entry name" value="PEPTIDASE_C23"/>
    <property type="match status" value="1"/>
</dbReference>
<dbReference type="GeneID" id="80543149"/>
<evidence type="ECO:0000256" key="4">
    <source>
        <dbReference type="ARBA" id="ARBA00022801"/>
    </source>
</evidence>
<organism evidence="12 13">
    <name type="scientific">Clivia carlavirus A</name>
    <dbReference type="NCBI Taxonomy" id="2838077"/>
    <lineage>
        <taxon>Viruses</taxon>
        <taxon>Riboviria</taxon>
        <taxon>Orthornavirae</taxon>
        <taxon>Kitrinoviricota</taxon>
        <taxon>Alsuviricetes</taxon>
        <taxon>Tymovirales</taxon>
        <taxon>Betaflexiviridae</taxon>
        <taxon>Quinvirinae</taxon>
        <taxon>Carlavirus</taxon>
        <taxon>Carlavirus alphacliviae</taxon>
        <taxon>Carlavirus ClCVA</taxon>
    </lineage>
</organism>
<reference evidence="12" key="1">
    <citation type="submission" date="2020-05" db="EMBL/GenBank/DDBJ databases">
        <title>Novel viruses associated with indigenous members of the Amaryllidaceae family in South Africa.</title>
        <authorList>
            <person name="Read D.A."/>
            <person name="Thompson G.D."/>
        </authorList>
    </citation>
    <scope>NUCLEOTIDE SEQUENCE</scope>
    <source>
        <strain evidence="12">19-3040</strain>
    </source>
</reference>
<name>A0A8E7NDU9_9VIRU</name>
<dbReference type="GO" id="GO:0006351">
    <property type="term" value="P:DNA-templated transcription"/>
    <property type="evidence" value="ECO:0007669"/>
    <property type="project" value="InterPro"/>
</dbReference>
<evidence type="ECO:0000256" key="2">
    <source>
        <dbReference type="ARBA" id="ARBA00022679"/>
    </source>
</evidence>
<dbReference type="CDD" id="cd23245">
    <property type="entry name" value="Betaflexiviridae_RdRp"/>
    <property type="match status" value="1"/>
</dbReference>
<comment type="similarity">
    <text evidence="1">Belongs to the potexviruses/carlaviruses RNA replication protein family.</text>
</comment>